<evidence type="ECO:0000256" key="3">
    <source>
        <dbReference type="ARBA" id="ARBA00023163"/>
    </source>
</evidence>
<dbReference type="eggNOG" id="COG1609">
    <property type="taxonomic scope" value="Bacteria"/>
</dbReference>
<reference evidence="5 6" key="1">
    <citation type="journal article" date="2015" name="Genome Announc.">
        <title>Expanding the biotechnology potential of lactobacilli through comparative genomics of 213 strains and associated genera.</title>
        <authorList>
            <person name="Sun Z."/>
            <person name="Harris H.M."/>
            <person name="McCann A."/>
            <person name="Guo C."/>
            <person name="Argimon S."/>
            <person name="Zhang W."/>
            <person name="Yang X."/>
            <person name="Jeffery I.B."/>
            <person name="Cooney J.C."/>
            <person name="Kagawa T.F."/>
            <person name="Liu W."/>
            <person name="Song Y."/>
            <person name="Salvetti E."/>
            <person name="Wrobel A."/>
            <person name="Rasinkangas P."/>
            <person name="Parkhill J."/>
            <person name="Rea M.C."/>
            <person name="O'Sullivan O."/>
            <person name="Ritari J."/>
            <person name="Douillard F.P."/>
            <person name="Paul Ross R."/>
            <person name="Yang R."/>
            <person name="Briner A.E."/>
            <person name="Felis G.E."/>
            <person name="de Vos W.M."/>
            <person name="Barrangou R."/>
            <person name="Klaenhammer T.R."/>
            <person name="Caufield P.W."/>
            <person name="Cui Y."/>
            <person name="Zhang H."/>
            <person name="O'Toole P.W."/>
        </authorList>
    </citation>
    <scope>NUCLEOTIDE SEQUENCE [LARGE SCALE GENOMIC DNA]</scope>
    <source>
        <strain evidence="5 6">DSM 20623</strain>
    </source>
</reference>
<dbReference type="Pfam" id="PF13377">
    <property type="entry name" value="Peripla_BP_3"/>
    <property type="match status" value="1"/>
</dbReference>
<keyword evidence="3" id="KW-0804">Transcription</keyword>
<dbReference type="Proteomes" id="UP000051658">
    <property type="component" value="Unassembled WGS sequence"/>
</dbReference>
<dbReference type="PROSITE" id="PS50932">
    <property type="entry name" value="HTH_LACI_2"/>
    <property type="match status" value="1"/>
</dbReference>
<dbReference type="GO" id="GO:0000976">
    <property type="term" value="F:transcription cis-regulatory region binding"/>
    <property type="evidence" value="ECO:0007669"/>
    <property type="project" value="TreeGrafter"/>
</dbReference>
<feature type="domain" description="HTH lacI-type" evidence="4">
    <location>
        <begin position="2"/>
        <end position="56"/>
    </location>
</feature>
<dbReference type="PATRIC" id="fig|1449336.4.peg.1556"/>
<evidence type="ECO:0000313" key="6">
    <source>
        <dbReference type="Proteomes" id="UP000051658"/>
    </source>
</evidence>
<dbReference type="PANTHER" id="PTHR30146">
    <property type="entry name" value="LACI-RELATED TRANSCRIPTIONAL REPRESSOR"/>
    <property type="match status" value="1"/>
</dbReference>
<organism evidence="5 6">
    <name type="scientific">Carnobacterium divergens DSM 20623</name>
    <dbReference type="NCBI Taxonomy" id="1449336"/>
    <lineage>
        <taxon>Bacteria</taxon>
        <taxon>Bacillati</taxon>
        <taxon>Bacillota</taxon>
        <taxon>Bacilli</taxon>
        <taxon>Lactobacillales</taxon>
        <taxon>Carnobacteriaceae</taxon>
        <taxon>Carnobacterium</taxon>
    </lineage>
</organism>
<dbReference type="SMART" id="SM00354">
    <property type="entry name" value="HTH_LACI"/>
    <property type="match status" value="1"/>
</dbReference>
<evidence type="ECO:0000313" key="5">
    <source>
        <dbReference type="EMBL" id="KRN56410.1"/>
    </source>
</evidence>
<dbReference type="Pfam" id="PF00356">
    <property type="entry name" value="LacI"/>
    <property type="match status" value="1"/>
</dbReference>
<evidence type="ECO:0000256" key="2">
    <source>
        <dbReference type="ARBA" id="ARBA00023125"/>
    </source>
</evidence>
<evidence type="ECO:0000256" key="1">
    <source>
        <dbReference type="ARBA" id="ARBA00023015"/>
    </source>
</evidence>
<dbReference type="CDD" id="cd01392">
    <property type="entry name" value="HTH_LacI"/>
    <property type="match status" value="1"/>
</dbReference>
<accession>A0A0R2I3M7</accession>
<keyword evidence="6" id="KW-1185">Reference proteome</keyword>
<dbReference type="GO" id="GO:0003700">
    <property type="term" value="F:DNA-binding transcription factor activity"/>
    <property type="evidence" value="ECO:0007669"/>
    <property type="project" value="TreeGrafter"/>
</dbReference>
<dbReference type="Gene3D" id="3.40.50.2300">
    <property type="match status" value="2"/>
</dbReference>
<dbReference type="InterPro" id="IPR000843">
    <property type="entry name" value="HTH_LacI"/>
</dbReference>
<dbReference type="SUPFAM" id="SSF53822">
    <property type="entry name" value="Periplasmic binding protein-like I"/>
    <property type="match status" value="1"/>
</dbReference>
<protein>
    <submittedName>
        <fullName evidence="5">Transcriptional regulator of the ntd operon</fullName>
    </submittedName>
</protein>
<dbReference type="InterPro" id="IPR028082">
    <property type="entry name" value="Peripla_BP_I"/>
</dbReference>
<dbReference type="PROSITE" id="PS00356">
    <property type="entry name" value="HTH_LACI_1"/>
    <property type="match status" value="1"/>
</dbReference>
<dbReference type="EMBL" id="JQBS01000032">
    <property type="protein sequence ID" value="KRN56410.1"/>
    <property type="molecule type" value="Genomic_DNA"/>
</dbReference>
<keyword evidence="2" id="KW-0238">DNA-binding</keyword>
<dbReference type="InterPro" id="IPR010982">
    <property type="entry name" value="Lambda_DNA-bd_dom_sf"/>
</dbReference>
<dbReference type="PANTHER" id="PTHR30146:SF105">
    <property type="entry name" value="CATABOLITE CONTROL PROTEIN B"/>
    <property type="match status" value="1"/>
</dbReference>
<dbReference type="Gene3D" id="1.10.260.40">
    <property type="entry name" value="lambda repressor-like DNA-binding domains"/>
    <property type="match status" value="1"/>
</dbReference>
<dbReference type="AlphaFoldDB" id="A0A0R2I3M7"/>
<evidence type="ECO:0000259" key="4">
    <source>
        <dbReference type="PROSITE" id="PS50932"/>
    </source>
</evidence>
<dbReference type="SUPFAM" id="SSF47413">
    <property type="entry name" value="lambda repressor-like DNA-binding domains"/>
    <property type="match status" value="1"/>
</dbReference>
<comment type="caution">
    <text evidence="5">The sequence shown here is derived from an EMBL/GenBank/DDBJ whole genome shotgun (WGS) entry which is preliminary data.</text>
</comment>
<dbReference type="RefSeq" id="WP_034570566.1">
    <property type="nucleotide sequence ID" value="NZ_JQBS01000032.1"/>
</dbReference>
<gene>
    <name evidence="5" type="ORF">IV74_GL001524</name>
</gene>
<dbReference type="CDD" id="cd06286">
    <property type="entry name" value="PBP1_CcpB-like"/>
    <property type="match status" value="1"/>
</dbReference>
<keyword evidence="1" id="KW-0805">Transcription regulation</keyword>
<sequence length="322" mass="37304">MSNINEIAKLAEVSRSTVSRVISNNGYVKEETRKKVQKIIDELDYTPNQNAIYLKNGETKNIGIVSPDFSDVLTIFLSSFATIAKKYGYQVTLLLTDYDKKSEVEAFQKLKQKQIDGVFHIVRSNEWEVLEKYSKYGPIVTWQRVQSTKIDTIFMDHYEGFKLGLYHLYEKGHRKIKPFFGIEKSLNTVARVKAWYDFCLEKQLDPKLDDIIYDLHSSNDGRKIAQWWVKETTPPTAVLFPTDNVAVGFLAEARELEIVVPNQVAIIGFDNTFISELFNLTTIDYPMHLQAENAFFKLYNQLKHKELPLHKLEFKLIERGTT</sequence>
<dbReference type="InterPro" id="IPR046335">
    <property type="entry name" value="LacI/GalR-like_sensor"/>
</dbReference>
<proteinExistence type="predicted"/>
<name>A0A0R2I3M7_CARDV</name>
<dbReference type="GeneID" id="89588525"/>